<feature type="domain" description="R13L1/DRL21-like LRR repeat region" evidence="10">
    <location>
        <begin position="694"/>
        <end position="818"/>
    </location>
</feature>
<organism evidence="11 12">
    <name type="scientific">Cinchona calisaya</name>
    <dbReference type="NCBI Taxonomy" id="153742"/>
    <lineage>
        <taxon>Eukaryota</taxon>
        <taxon>Viridiplantae</taxon>
        <taxon>Streptophyta</taxon>
        <taxon>Embryophyta</taxon>
        <taxon>Tracheophyta</taxon>
        <taxon>Spermatophyta</taxon>
        <taxon>Magnoliopsida</taxon>
        <taxon>eudicotyledons</taxon>
        <taxon>Gunneridae</taxon>
        <taxon>Pentapetalae</taxon>
        <taxon>asterids</taxon>
        <taxon>lamiids</taxon>
        <taxon>Gentianales</taxon>
        <taxon>Rubiaceae</taxon>
        <taxon>Cinchonoideae</taxon>
        <taxon>Cinchoneae</taxon>
        <taxon>Cinchona</taxon>
    </lineage>
</organism>
<dbReference type="Proteomes" id="UP001630127">
    <property type="component" value="Unassembled WGS sequence"/>
</dbReference>
<protein>
    <recommendedName>
        <fullName evidence="13">Disease resistance RPP13-like protein 1</fullName>
    </recommendedName>
</protein>
<keyword evidence="6" id="KW-0067">ATP-binding</keyword>
<dbReference type="PANTHER" id="PTHR36766">
    <property type="entry name" value="PLANT BROAD-SPECTRUM MILDEW RESISTANCE PROTEIN RPW8"/>
    <property type="match status" value="1"/>
</dbReference>
<keyword evidence="3" id="KW-0677">Repeat</keyword>
<dbReference type="InterPro" id="IPR058922">
    <property type="entry name" value="WHD_DRP"/>
</dbReference>
<feature type="domain" description="Disease resistance protein winged helix" evidence="9">
    <location>
        <begin position="436"/>
        <end position="502"/>
    </location>
</feature>
<evidence type="ECO:0000256" key="3">
    <source>
        <dbReference type="ARBA" id="ARBA00022737"/>
    </source>
</evidence>
<evidence type="ECO:0000256" key="1">
    <source>
        <dbReference type="ARBA" id="ARBA00008894"/>
    </source>
</evidence>
<dbReference type="Pfam" id="PF25019">
    <property type="entry name" value="LRR_R13L1-DRL21"/>
    <property type="match status" value="1"/>
</dbReference>
<keyword evidence="4" id="KW-0547">Nucleotide-binding</keyword>
<dbReference type="Gene3D" id="1.10.10.10">
    <property type="entry name" value="Winged helix-like DNA-binding domain superfamily/Winged helix DNA-binding domain"/>
    <property type="match status" value="1"/>
</dbReference>
<dbReference type="AlphaFoldDB" id="A0ABD3B2D0"/>
<dbReference type="InterPro" id="IPR032675">
    <property type="entry name" value="LRR_dom_sf"/>
</dbReference>
<evidence type="ECO:0000313" key="11">
    <source>
        <dbReference type="EMBL" id="KAL3537624.1"/>
    </source>
</evidence>
<dbReference type="PRINTS" id="PR00364">
    <property type="entry name" value="DISEASERSIST"/>
</dbReference>
<dbReference type="SUPFAM" id="SSF52540">
    <property type="entry name" value="P-loop containing nucleoside triphosphate hydrolases"/>
    <property type="match status" value="1"/>
</dbReference>
<dbReference type="InterPro" id="IPR027417">
    <property type="entry name" value="P-loop_NTPase"/>
</dbReference>
<dbReference type="InterPro" id="IPR002182">
    <property type="entry name" value="NB-ARC"/>
</dbReference>
<proteinExistence type="inferred from homology"/>
<evidence type="ECO:0000259" key="9">
    <source>
        <dbReference type="Pfam" id="PF23559"/>
    </source>
</evidence>
<evidence type="ECO:0000256" key="5">
    <source>
        <dbReference type="ARBA" id="ARBA00022821"/>
    </source>
</evidence>
<comment type="similarity">
    <text evidence="1">Belongs to the disease resistance NB-LRR family.</text>
</comment>
<gene>
    <name evidence="11" type="ORF">ACH5RR_000990</name>
</gene>
<keyword evidence="12" id="KW-1185">Reference proteome</keyword>
<dbReference type="InterPro" id="IPR056789">
    <property type="entry name" value="LRR_R13L1-DRL21"/>
</dbReference>
<feature type="domain" description="NB-ARC" evidence="7">
    <location>
        <begin position="179"/>
        <end position="352"/>
    </location>
</feature>
<keyword evidence="5" id="KW-0611">Plant defense</keyword>
<name>A0ABD3B2D0_9GENT</name>
<evidence type="ECO:0000256" key="2">
    <source>
        <dbReference type="ARBA" id="ARBA00022614"/>
    </source>
</evidence>
<dbReference type="EMBL" id="JBJUIK010000001">
    <property type="protein sequence ID" value="KAL3537624.1"/>
    <property type="molecule type" value="Genomic_DNA"/>
</dbReference>
<evidence type="ECO:0000259" key="8">
    <source>
        <dbReference type="Pfam" id="PF18052"/>
    </source>
</evidence>
<dbReference type="Gene3D" id="3.40.50.300">
    <property type="entry name" value="P-loop containing nucleotide triphosphate hydrolases"/>
    <property type="match status" value="1"/>
</dbReference>
<dbReference type="InterPro" id="IPR042197">
    <property type="entry name" value="Apaf_helical"/>
</dbReference>
<dbReference type="PANTHER" id="PTHR36766:SF51">
    <property type="entry name" value="DISEASE RESISTANCE RPP13-LIKE PROTEIN 1"/>
    <property type="match status" value="1"/>
</dbReference>
<dbReference type="SUPFAM" id="SSF52058">
    <property type="entry name" value="L domain-like"/>
    <property type="match status" value="1"/>
</dbReference>
<dbReference type="GO" id="GO:0051707">
    <property type="term" value="P:response to other organism"/>
    <property type="evidence" value="ECO:0007669"/>
    <property type="project" value="UniProtKB-ARBA"/>
</dbReference>
<dbReference type="Pfam" id="PF23559">
    <property type="entry name" value="WHD_DRP"/>
    <property type="match status" value="1"/>
</dbReference>
<feature type="domain" description="Disease resistance N-terminal" evidence="8">
    <location>
        <begin position="11"/>
        <end position="100"/>
    </location>
</feature>
<dbReference type="Pfam" id="PF00931">
    <property type="entry name" value="NB-ARC"/>
    <property type="match status" value="1"/>
</dbReference>
<dbReference type="FunFam" id="3.40.50.300:FF:001091">
    <property type="entry name" value="Probable disease resistance protein At1g61300"/>
    <property type="match status" value="1"/>
</dbReference>
<dbReference type="GO" id="GO:0005524">
    <property type="term" value="F:ATP binding"/>
    <property type="evidence" value="ECO:0007669"/>
    <property type="project" value="UniProtKB-KW"/>
</dbReference>
<evidence type="ECO:0000256" key="4">
    <source>
        <dbReference type="ARBA" id="ARBA00022741"/>
    </source>
</evidence>
<keyword evidence="2" id="KW-0433">Leucine-rich repeat</keyword>
<reference evidence="11 12" key="1">
    <citation type="submission" date="2024-11" db="EMBL/GenBank/DDBJ databases">
        <title>A near-complete genome assembly of Cinchona calisaya.</title>
        <authorList>
            <person name="Lian D.C."/>
            <person name="Zhao X.W."/>
            <person name="Wei L."/>
        </authorList>
    </citation>
    <scope>NUCLEOTIDE SEQUENCE [LARGE SCALE GENOMIC DNA]</scope>
    <source>
        <tissue evidence="11">Nenye</tissue>
    </source>
</reference>
<accession>A0ABD3B2D0</accession>
<dbReference type="Gene3D" id="3.80.10.10">
    <property type="entry name" value="Ribonuclease Inhibitor"/>
    <property type="match status" value="1"/>
</dbReference>
<dbReference type="Pfam" id="PF18052">
    <property type="entry name" value="Rx_N"/>
    <property type="match status" value="1"/>
</dbReference>
<dbReference type="InterPro" id="IPR036388">
    <property type="entry name" value="WH-like_DNA-bd_sf"/>
</dbReference>
<dbReference type="Gene3D" id="1.20.5.4130">
    <property type="match status" value="1"/>
</dbReference>
<dbReference type="GO" id="GO:0006952">
    <property type="term" value="P:defense response"/>
    <property type="evidence" value="ECO:0007669"/>
    <property type="project" value="UniProtKB-KW"/>
</dbReference>
<dbReference type="InterPro" id="IPR041118">
    <property type="entry name" value="Rx_N"/>
</dbReference>
<dbReference type="Gene3D" id="1.10.8.430">
    <property type="entry name" value="Helical domain of apoptotic protease-activating factors"/>
    <property type="match status" value="1"/>
</dbReference>
<evidence type="ECO:0008006" key="13">
    <source>
        <dbReference type="Google" id="ProtNLM"/>
    </source>
</evidence>
<sequence>MDIALTVGGSFLSGFLQVLFDRMATPEFLTLFRERKHDDEILKKLKTNLLVIRAVLDDAENKQSRNQAVKEWLDELQETLYQTDDFLDQINTEALRVKVETEYQMTTNQVSSHTYTSLLSNAFFKEMMPGIGEMVVRLEGFIQHISPLGLQVGEVKKQHPFRLPSTCLVGESTVYGRDTDKKKIIEMLLSEVSNGENISVLPIVGLGGIGKTTLAQLIYNDEKVKAHFDIQGWVCISEEYDAIRITKDLLRELNISSLDSSENFNALQVNLHLGLAEKRFLLVLDDVWNRDYNDWDKLIIPLRGGLKGSKIIVTTRDENIALMMSNGPIYHLQLIAEDDCWSLFEKHALGNRDGNGNPELAQIGKKIVKKCEGLPLAVKTVAGLLRSKTTVEDWEGILRSDVWNQSTNQNGILPALRLSYIHLPSHLKRCFIYCAVFHKGYNFRKEDVIQLWLANDLLGHPWESKRIEDVGVEYFHELRLRSLFQQSFDNLFSMHDLVNDMARFLRGKYCMRLEDRPQRDGAIVGVRDFSYLVDYFDSFKKLQLLRMAKNLRTFLPLRKNVKGGCRASRLSKKLLHDMLPSFKSLRVLSLSGYRIPKLPDSIGNLKQLRLLDLSLTNIQILPDWICTLYNLQTLLLSNCVKLEELPVDLGKLINLRYLDIRGTQLKKMLIQIGKLRSLQVLTASVVGKDSGSTIGELGKFPNLRDNLIISGLENVVNGKDALMANIKAKKHLERLSLKWRGDTNDSQVARDVLDNLQPHSSLKHLEIDGYCGTRFPDWLGKPSFCHIVSISLSNCNHCFCLPALGQLVSLKMLRISRMSKLLEVDKEIYGVDCVTKPFPSLKILKFEKMPEWRHWYIPQSEVFSCLEELYVISCPKLIGEFPKQLLSLQKFEISGCNQLLLLDGHLSIFNALEGGLVQQLPFLHKLVLSSMENMKDLSLELNQLTSQTWK</sequence>
<evidence type="ECO:0000313" key="12">
    <source>
        <dbReference type="Proteomes" id="UP001630127"/>
    </source>
</evidence>
<evidence type="ECO:0000256" key="6">
    <source>
        <dbReference type="ARBA" id="ARBA00022840"/>
    </source>
</evidence>
<evidence type="ECO:0000259" key="10">
    <source>
        <dbReference type="Pfam" id="PF25019"/>
    </source>
</evidence>
<comment type="caution">
    <text evidence="11">The sequence shown here is derived from an EMBL/GenBank/DDBJ whole genome shotgun (WGS) entry which is preliminary data.</text>
</comment>
<evidence type="ECO:0000259" key="7">
    <source>
        <dbReference type="Pfam" id="PF00931"/>
    </source>
</evidence>